<gene>
    <name evidence="4" type="ORF">EWM64_g7225</name>
</gene>
<dbReference type="InterPro" id="IPR043128">
    <property type="entry name" value="Rev_trsase/Diguanyl_cyclase"/>
</dbReference>
<dbReference type="InterPro" id="IPR012337">
    <property type="entry name" value="RNaseH-like_sf"/>
</dbReference>
<dbReference type="PANTHER" id="PTHR37984:SF5">
    <property type="entry name" value="PROTEIN NYNRIN-LIKE"/>
    <property type="match status" value="1"/>
</dbReference>
<dbReference type="InterPro" id="IPR041588">
    <property type="entry name" value="Integrase_H2C2"/>
</dbReference>
<feature type="domain" description="Integrase catalytic" evidence="3">
    <location>
        <begin position="609"/>
        <end position="780"/>
    </location>
</feature>
<sequence length="902" mass="102590">MGLAWCEAEKGRFCDEYFDPVVIPTVEHVPWAHKNIPIPNGIMDKVIELFKEKIAAGVYEPSDSSYRSRWFCVVKKDGKTLRIVHDLQPLNAVTIKNAALPPFVDQLTESCAGRSCYTMMDLFVGYDHRTLAEESRDLTTFQSPIGALRNTSLPIGWTNSLPIFHGDVSFVLEPEIPKVAKPFVDDCSALGPLTRYEQEDGGYETIPDNPGIRRFVWEHASDVHRIMHQLLHAGATISAKKLFICEPEVLILGHLCTYEGRRPDTTKIDKIQNWPTCKSVTDVRAFLAVEQLKTAICSSPALRPIDYECEHEVFLSVDSSIVAVGWILSQVGTDEVCYPARFGSISWNDRESRYSQAKIELYGLFRALRALRIHIVGLKHFTVEMDAQYIRGMLNNPDIQPNAAMNRWIAAVKLFDFKLVHVPASKFEGPDGMSRRRRTEEEEDEAEGDLEEWIDEKLCLGVWVLSWTEMGNRGTVGAQRTFEVLGFEEHDDGDKLTHPQLPQDVAADNELHHVKNYLATLERPAHLDDTAFHRFLNKARRFFVHDGRLWRRQHDGKHQLVIPPLQRIPLIRDAHDNLGHKGFYSTCRTLLDRFWWPSLECDILRIPPTVAIPASLFRKLYTDTMLMPPAAGFRYIVQGRCSLSGWPEWRKLKKENGRTLGTFLFEEVLCRWGAVEEIVSDNGTAFVAALDWLADRYGIRHIRISAYNSRANGIVERSHRTIRESIIKACDGDTSKWPTLTAHAFWADRVTTRKSTGHSPYYMAHGIEPVLPFDITQATFLIPDITMPLETADLIAIRTRQLQKREADLAAIHENILKSRFASIQQFEKQFANTIRDHNFRPGALVLVRNSAIETDLSRKSKPRYLGPLIVVRRSQNGSYRLAELDGAVSAPNSSSAAKREM</sequence>
<dbReference type="GO" id="GO:0003723">
    <property type="term" value="F:RNA binding"/>
    <property type="evidence" value="ECO:0007669"/>
    <property type="project" value="UniProtKB-KW"/>
</dbReference>
<evidence type="ECO:0000256" key="2">
    <source>
        <dbReference type="ARBA" id="ARBA00023268"/>
    </source>
</evidence>
<reference evidence="4 5" key="1">
    <citation type="submission" date="2019-02" db="EMBL/GenBank/DDBJ databases">
        <title>Genome sequencing of the rare red list fungi Hericium alpestre (H. flagellum).</title>
        <authorList>
            <person name="Buettner E."/>
            <person name="Kellner H."/>
        </authorList>
    </citation>
    <scope>NUCLEOTIDE SEQUENCE [LARGE SCALE GENOMIC DNA]</scope>
    <source>
        <strain evidence="4 5">DSM 108284</strain>
    </source>
</reference>
<proteinExistence type="predicted"/>
<dbReference type="Pfam" id="PF17921">
    <property type="entry name" value="Integrase_H2C2"/>
    <property type="match status" value="1"/>
</dbReference>
<dbReference type="AlphaFoldDB" id="A0A4Y9ZTG9"/>
<dbReference type="PANTHER" id="PTHR37984">
    <property type="entry name" value="PROTEIN CBG26694"/>
    <property type="match status" value="1"/>
</dbReference>
<dbReference type="InterPro" id="IPR036397">
    <property type="entry name" value="RNaseH_sf"/>
</dbReference>
<keyword evidence="1" id="KW-0694">RNA-binding</keyword>
<comment type="caution">
    <text evidence="4">The sequence shown here is derived from an EMBL/GenBank/DDBJ whole genome shotgun (WGS) entry which is preliminary data.</text>
</comment>
<dbReference type="STRING" id="135208.A0A4Y9ZTG9"/>
<evidence type="ECO:0000313" key="5">
    <source>
        <dbReference type="Proteomes" id="UP000298061"/>
    </source>
</evidence>
<dbReference type="GO" id="GO:0003824">
    <property type="term" value="F:catalytic activity"/>
    <property type="evidence" value="ECO:0007669"/>
    <property type="project" value="UniProtKB-KW"/>
</dbReference>
<dbReference type="SUPFAM" id="SSF56672">
    <property type="entry name" value="DNA/RNA polymerases"/>
    <property type="match status" value="1"/>
</dbReference>
<evidence type="ECO:0000259" key="3">
    <source>
        <dbReference type="PROSITE" id="PS50994"/>
    </source>
</evidence>
<accession>A0A4Y9ZTG9</accession>
<dbReference type="Gene3D" id="1.10.340.70">
    <property type="match status" value="1"/>
</dbReference>
<dbReference type="InterPro" id="IPR043502">
    <property type="entry name" value="DNA/RNA_pol_sf"/>
</dbReference>
<dbReference type="OrthoDB" id="5599163at2759"/>
<protein>
    <recommendedName>
        <fullName evidence="3">Integrase catalytic domain-containing protein</fullName>
    </recommendedName>
</protein>
<dbReference type="GO" id="GO:0015074">
    <property type="term" value="P:DNA integration"/>
    <property type="evidence" value="ECO:0007669"/>
    <property type="project" value="InterPro"/>
</dbReference>
<dbReference type="SUPFAM" id="SSF53098">
    <property type="entry name" value="Ribonuclease H-like"/>
    <property type="match status" value="1"/>
</dbReference>
<dbReference type="EMBL" id="SFCI01001094">
    <property type="protein sequence ID" value="TFY76788.1"/>
    <property type="molecule type" value="Genomic_DNA"/>
</dbReference>
<dbReference type="PROSITE" id="PS50994">
    <property type="entry name" value="INTEGRASE"/>
    <property type="match status" value="1"/>
</dbReference>
<dbReference type="Gene3D" id="3.30.70.270">
    <property type="match status" value="1"/>
</dbReference>
<dbReference type="Proteomes" id="UP000298061">
    <property type="component" value="Unassembled WGS sequence"/>
</dbReference>
<organism evidence="4 5">
    <name type="scientific">Hericium alpestre</name>
    <dbReference type="NCBI Taxonomy" id="135208"/>
    <lineage>
        <taxon>Eukaryota</taxon>
        <taxon>Fungi</taxon>
        <taxon>Dikarya</taxon>
        <taxon>Basidiomycota</taxon>
        <taxon>Agaricomycotina</taxon>
        <taxon>Agaricomycetes</taxon>
        <taxon>Russulales</taxon>
        <taxon>Hericiaceae</taxon>
        <taxon>Hericium</taxon>
    </lineage>
</organism>
<name>A0A4Y9ZTG9_9AGAM</name>
<evidence type="ECO:0000256" key="1">
    <source>
        <dbReference type="ARBA" id="ARBA00022884"/>
    </source>
</evidence>
<keyword evidence="5" id="KW-1185">Reference proteome</keyword>
<dbReference type="Gene3D" id="3.30.420.10">
    <property type="entry name" value="Ribonuclease H-like superfamily/Ribonuclease H"/>
    <property type="match status" value="1"/>
</dbReference>
<dbReference type="InterPro" id="IPR050951">
    <property type="entry name" value="Retrovirus_Pol_polyprotein"/>
</dbReference>
<dbReference type="InterPro" id="IPR001584">
    <property type="entry name" value="Integrase_cat-core"/>
</dbReference>
<dbReference type="CDD" id="cd01647">
    <property type="entry name" value="RT_LTR"/>
    <property type="match status" value="1"/>
</dbReference>
<keyword evidence="2" id="KW-0511">Multifunctional enzyme</keyword>
<dbReference type="Gene3D" id="3.10.10.10">
    <property type="entry name" value="HIV Type 1 Reverse Transcriptase, subunit A, domain 1"/>
    <property type="match status" value="1"/>
</dbReference>
<dbReference type="InterPro" id="IPR041577">
    <property type="entry name" value="RT_RNaseH_2"/>
</dbReference>
<dbReference type="GO" id="GO:0005634">
    <property type="term" value="C:nucleus"/>
    <property type="evidence" value="ECO:0007669"/>
    <property type="project" value="UniProtKB-ARBA"/>
</dbReference>
<evidence type="ECO:0000313" key="4">
    <source>
        <dbReference type="EMBL" id="TFY76788.1"/>
    </source>
</evidence>
<dbReference type="Pfam" id="PF17919">
    <property type="entry name" value="RT_RNaseH_2"/>
    <property type="match status" value="1"/>
</dbReference>